<dbReference type="Pfam" id="PF13612">
    <property type="entry name" value="DDE_Tnp_1_3"/>
    <property type="match status" value="1"/>
</dbReference>
<keyword evidence="3" id="KW-1185">Reference proteome</keyword>
<accession>A0ABU2M1H9</accession>
<proteinExistence type="predicted"/>
<evidence type="ECO:0000313" key="2">
    <source>
        <dbReference type="EMBL" id="MDT0323707.1"/>
    </source>
</evidence>
<sequence>MSTDLNTLITALYVKIDDDLMLPKRLGRPPRLTDAELLTLAVAQALLGVSSEARWLRVVSTRLPGAFPQIPGQSGYNKRLRKAADLIRQTIRLLARDTDLWHDDVWLVDSTPVECARSRETVKRSHLAGWAGYGYCASHSRYFWGMRLHLLCTPAGLPMAWALAHPTTDEREVLAGILEETELVTSHHGQLIIADKGYVSGALDRFLDSIGLRLLRPSYRNHKPRPGQHLLKSVRQLIEAVNDTLKGQLTLEQHGARTPAGILARIGQRILALTCAIWHNRTTGQPITRSLTAYDH</sequence>
<comment type="caution">
    <text evidence="2">The sequence shown here is derived from an EMBL/GenBank/DDBJ whole genome shotgun (WGS) entry which is preliminary data.</text>
</comment>
<name>A0ABU2M1H9_9ACTN</name>
<gene>
    <name evidence="2" type="ORF">RNC47_35960</name>
</gene>
<organism evidence="2 3">
    <name type="scientific">Streptomyces millisiae</name>
    <dbReference type="NCBI Taxonomy" id="3075542"/>
    <lineage>
        <taxon>Bacteria</taxon>
        <taxon>Bacillati</taxon>
        <taxon>Actinomycetota</taxon>
        <taxon>Actinomycetes</taxon>
        <taxon>Kitasatosporales</taxon>
        <taxon>Streptomycetaceae</taxon>
        <taxon>Streptomyces</taxon>
    </lineage>
</organism>
<evidence type="ECO:0000259" key="1">
    <source>
        <dbReference type="Pfam" id="PF13612"/>
    </source>
</evidence>
<reference evidence="3" key="1">
    <citation type="submission" date="2023-07" db="EMBL/GenBank/DDBJ databases">
        <title>30 novel species of actinomycetes from the DSMZ collection.</title>
        <authorList>
            <person name="Nouioui I."/>
        </authorList>
    </citation>
    <scope>NUCLEOTIDE SEQUENCE [LARGE SCALE GENOMIC DNA]</scope>
    <source>
        <strain evidence="3">DSM 44918</strain>
    </source>
</reference>
<feature type="domain" description="Transposase DDE" evidence="1">
    <location>
        <begin position="104"/>
        <end position="253"/>
    </location>
</feature>
<dbReference type="RefSeq" id="WP_311605045.1">
    <property type="nucleotide sequence ID" value="NZ_JAVREM010000158.1"/>
</dbReference>
<dbReference type="InterPro" id="IPR025668">
    <property type="entry name" value="Tnp_DDE_dom"/>
</dbReference>
<dbReference type="Proteomes" id="UP001183420">
    <property type="component" value="Unassembled WGS sequence"/>
</dbReference>
<protein>
    <submittedName>
        <fullName evidence="2">IS982 family transposase</fullName>
    </submittedName>
</protein>
<evidence type="ECO:0000313" key="3">
    <source>
        <dbReference type="Proteomes" id="UP001183420"/>
    </source>
</evidence>
<dbReference type="EMBL" id="JAVREM010000158">
    <property type="protein sequence ID" value="MDT0323707.1"/>
    <property type="molecule type" value="Genomic_DNA"/>
</dbReference>
<dbReference type="NCBIfam" id="NF033520">
    <property type="entry name" value="transpos_IS982"/>
    <property type="match status" value="1"/>
</dbReference>